<feature type="coiled-coil region" evidence="1">
    <location>
        <begin position="363"/>
        <end position="397"/>
    </location>
</feature>
<dbReference type="EMBL" id="BAABUK010000017">
    <property type="protein sequence ID" value="GAA5813581.1"/>
    <property type="molecule type" value="Genomic_DNA"/>
</dbReference>
<evidence type="ECO:0000256" key="2">
    <source>
        <dbReference type="SAM" id="MobiDB-lite"/>
    </source>
</evidence>
<feature type="compositionally biased region" description="Low complexity" evidence="2">
    <location>
        <begin position="17"/>
        <end position="27"/>
    </location>
</feature>
<dbReference type="Proteomes" id="UP001473302">
    <property type="component" value="Unassembled WGS sequence"/>
</dbReference>
<evidence type="ECO:0000256" key="1">
    <source>
        <dbReference type="SAM" id="Coils"/>
    </source>
</evidence>
<name>A0ABP9Z395_9FUNG</name>
<accession>A0ABP9Z395</accession>
<keyword evidence="4" id="KW-1185">Reference proteome</keyword>
<feature type="region of interest" description="Disordered" evidence="2">
    <location>
        <begin position="499"/>
        <end position="521"/>
    </location>
</feature>
<keyword evidence="1" id="KW-0175">Coiled coil</keyword>
<reference evidence="3 4" key="1">
    <citation type="submission" date="2024-04" db="EMBL/GenBank/DDBJ databases">
        <title>genome sequences of Mucor flavus KT1a and Helicostylum pulchrum KT1b strains isolated from the surface of a dry-aged beef.</title>
        <authorList>
            <person name="Toyotome T."/>
            <person name="Hosono M."/>
            <person name="Torimaru M."/>
            <person name="Fukuda K."/>
            <person name="Mikami N."/>
        </authorList>
    </citation>
    <scope>NUCLEOTIDE SEQUENCE [LARGE SCALE GENOMIC DNA]</scope>
    <source>
        <strain evidence="3 4">KT1a</strain>
    </source>
</reference>
<feature type="compositionally biased region" description="Polar residues" evidence="2">
    <location>
        <begin position="222"/>
        <end position="232"/>
    </location>
</feature>
<feature type="compositionally biased region" description="Polar residues" evidence="2">
    <location>
        <begin position="151"/>
        <end position="170"/>
    </location>
</feature>
<organism evidence="3 4">
    <name type="scientific">Mucor flavus</name>
    <dbReference type="NCBI Taxonomy" id="439312"/>
    <lineage>
        <taxon>Eukaryota</taxon>
        <taxon>Fungi</taxon>
        <taxon>Fungi incertae sedis</taxon>
        <taxon>Mucoromycota</taxon>
        <taxon>Mucoromycotina</taxon>
        <taxon>Mucoromycetes</taxon>
        <taxon>Mucorales</taxon>
        <taxon>Mucorineae</taxon>
        <taxon>Mucoraceae</taxon>
        <taxon>Mucor</taxon>
    </lineage>
</organism>
<feature type="region of interest" description="Disordered" evidence="2">
    <location>
        <begin position="526"/>
        <end position="545"/>
    </location>
</feature>
<feature type="compositionally biased region" description="Basic and acidic residues" evidence="2">
    <location>
        <begin position="499"/>
        <end position="512"/>
    </location>
</feature>
<feature type="region of interest" description="Disordered" evidence="2">
    <location>
        <begin position="123"/>
        <end position="257"/>
    </location>
</feature>
<evidence type="ECO:0000313" key="4">
    <source>
        <dbReference type="Proteomes" id="UP001473302"/>
    </source>
</evidence>
<feature type="region of interest" description="Disordered" evidence="2">
    <location>
        <begin position="1"/>
        <end position="43"/>
    </location>
</feature>
<gene>
    <name evidence="3" type="ORF">MFLAVUS_007064</name>
</gene>
<feature type="region of interest" description="Disordered" evidence="2">
    <location>
        <begin position="434"/>
        <end position="456"/>
    </location>
</feature>
<feature type="region of interest" description="Disordered" evidence="2">
    <location>
        <begin position="70"/>
        <end position="93"/>
    </location>
</feature>
<sequence length="545" mass="61958">MSSSPRFWQKLGLGKQSKNSSTSTSNSGADRKEGLSMQSSISFNNVREATLADSTEKQAKRFSNMSLRHRASSASLNQQMTSNSPPDKLLRRGSYMKPLRRIDPEESNYLKLNDSYNTSNIHDRVTSSRISPDLYQQRKLQKPTRKPSIADMSQSVNRSSTEQKQTSKLRQPSPAIAHAKLLSRSESSSSVNSTMTVSKKKKNNNIPKLSHSSSGDDDTKSLTRSSSNGSTVERNKRKSSIEKRKSKQDPVPVAPGQDFMIDMLKDELEKEKASSRSLQGQKEAISKDLDYFCNLVDEVTEEKDTFKQKYEQEKLQNEELKQSLEKLKGVSSKGAPTASQLKIELETVQQRATEEQYVYYNNLQFKTDENNKLRHDLKQAQRQIQVLRKTMEQMLRADGKDFDDNFIVDEELSQKSAAMFDGGEKYLLLQTGYHPDQQSPVSPHLARPTTNPPSPTPCYSAFSHDDDEDLLSTTSKESYQSGPLRQHYDFLKYDIKDDEASHAKRKSAEYSKKIAMSRRRKDQLEEMLGEVDSQLNKVKQKMRPS</sequence>
<evidence type="ECO:0000313" key="3">
    <source>
        <dbReference type="EMBL" id="GAA5813581.1"/>
    </source>
</evidence>
<feature type="coiled-coil region" evidence="1">
    <location>
        <begin position="261"/>
        <end position="330"/>
    </location>
</feature>
<comment type="caution">
    <text evidence="3">The sequence shown here is derived from an EMBL/GenBank/DDBJ whole genome shotgun (WGS) entry which is preliminary data.</text>
</comment>
<protein>
    <submittedName>
        <fullName evidence="3">Uncharacterized protein</fullName>
    </submittedName>
</protein>
<feature type="compositionally biased region" description="Polar residues" evidence="2">
    <location>
        <begin position="70"/>
        <end position="85"/>
    </location>
</feature>
<feature type="compositionally biased region" description="Low complexity" evidence="2">
    <location>
        <begin position="184"/>
        <end position="197"/>
    </location>
</feature>
<proteinExistence type="predicted"/>